<dbReference type="SUPFAM" id="SSF52009">
    <property type="entry name" value="Phosphohistidine domain"/>
    <property type="match status" value="1"/>
</dbReference>
<accession>A0A9D1AG59</accession>
<feature type="binding site" evidence="13">
    <location>
        <position position="567"/>
    </location>
    <ligand>
        <name>substrate</name>
    </ligand>
</feature>
<evidence type="ECO:0000256" key="3">
    <source>
        <dbReference type="ARBA" id="ARBA00011994"/>
    </source>
</evidence>
<dbReference type="Gene3D" id="3.20.20.60">
    <property type="entry name" value="Phosphoenolpyruvate-binding domains"/>
    <property type="match status" value="1"/>
</dbReference>
<comment type="cofactor">
    <cofactor evidence="1 14">
        <name>Mg(2+)</name>
        <dbReference type="ChEBI" id="CHEBI:18420"/>
    </cofactor>
</comment>
<dbReference type="InterPro" id="IPR002192">
    <property type="entry name" value="PPDK_AMP/ATP-bd"/>
</dbReference>
<dbReference type="InterPro" id="IPR010121">
    <property type="entry name" value="Pyruvate_phosphate_dikinase"/>
</dbReference>
<feature type="binding site" evidence="14">
    <location>
        <position position="752"/>
    </location>
    <ligand>
        <name>Mg(2+)</name>
        <dbReference type="ChEBI" id="CHEBI:18420"/>
    </ligand>
</feature>
<comment type="caution">
    <text evidence="18">The sequence shown here is derived from an EMBL/GenBank/DDBJ whole genome shotgun (WGS) entry which is preliminary data.</text>
</comment>
<evidence type="ECO:0000256" key="7">
    <source>
        <dbReference type="ARBA" id="ARBA00022741"/>
    </source>
</evidence>
<dbReference type="PANTHER" id="PTHR22931:SF9">
    <property type="entry name" value="PYRUVATE, PHOSPHATE DIKINASE 1, CHLOROPLASTIC"/>
    <property type="match status" value="1"/>
</dbReference>
<evidence type="ECO:0000256" key="13">
    <source>
        <dbReference type="PIRSR" id="PIRSR000853-2"/>
    </source>
</evidence>
<evidence type="ECO:0000256" key="8">
    <source>
        <dbReference type="ARBA" id="ARBA00022777"/>
    </source>
</evidence>
<feature type="active site" description="Tele-phosphohistidine intermediate" evidence="12">
    <location>
        <position position="460"/>
    </location>
</feature>
<feature type="binding site" evidence="13">
    <location>
        <position position="774"/>
    </location>
    <ligand>
        <name>substrate</name>
    </ligand>
</feature>
<keyword evidence="8" id="KW-0418">Kinase</keyword>
<evidence type="ECO:0000256" key="11">
    <source>
        <dbReference type="ARBA" id="ARBA00032883"/>
    </source>
</evidence>
<feature type="active site" description="Proton donor" evidence="12">
    <location>
        <position position="838"/>
    </location>
</feature>
<feature type="binding site" evidence="13">
    <location>
        <position position="775"/>
    </location>
    <ligand>
        <name>substrate</name>
    </ligand>
</feature>
<feature type="domain" description="PEP-utilising enzyme C-terminal" evidence="17">
    <location>
        <begin position="525"/>
        <end position="851"/>
    </location>
</feature>
<dbReference type="InterPro" id="IPR008279">
    <property type="entry name" value="PEP-util_enz_mobile_dom"/>
</dbReference>
<comment type="similarity">
    <text evidence="2">Belongs to the PEP-utilizing enzyme family.</text>
</comment>
<feature type="binding site" evidence="13">
    <location>
        <position position="623"/>
    </location>
    <ligand>
        <name>substrate</name>
    </ligand>
</feature>
<dbReference type="NCBIfam" id="NF004531">
    <property type="entry name" value="PRK05878.1"/>
    <property type="match status" value="1"/>
</dbReference>
<dbReference type="GO" id="GO:0016301">
    <property type="term" value="F:kinase activity"/>
    <property type="evidence" value="ECO:0007669"/>
    <property type="project" value="UniProtKB-KW"/>
</dbReference>
<dbReference type="Gene3D" id="3.30.470.20">
    <property type="entry name" value="ATP-grasp fold, B domain"/>
    <property type="match status" value="1"/>
</dbReference>
<evidence type="ECO:0000256" key="6">
    <source>
        <dbReference type="ARBA" id="ARBA00022723"/>
    </source>
</evidence>
<reference evidence="18" key="2">
    <citation type="journal article" date="2021" name="PeerJ">
        <title>Extensive microbial diversity within the chicken gut microbiome revealed by metagenomics and culture.</title>
        <authorList>
            <person name="Gilroy R."/>
            <person name="Ravi A."/>
            <person name="Getino M."/>
            <person name="Pursley I."/>
            <person name="Horton D.L."/>
            <person name="Alikhan N.F."/>
            <person name="Baker D."/>
            <person name="Gharbi K."/>
            <person name="Hall N."/>
            <person name="Watson M."/>
            <person name="Adriaenssens E.M."/>
            <person name="Foster-Nyarko E."/>
            <person name="Jarju S."/>
            <person name="Secka A."/>
            <person name="Antonio M."/>
            <person name="Oren A."/>
            <person name="Chaudhuri R.R."/>
            <person name="La Ragione R."/>
            <person name="Hildebrand F."/>
            <person name="Pallen M.J."/>
        </authorList>
    </citation>
    <scope>NUCLEOTIDE SEQUENCE</scope>
    <source>
        <strain evidence="18">ChiW25-3613</strain>
    </source>
</reference>
<evidence type="ECO:0000259" key="17">
    <source>
        <dbReference type="Pfam" id="PF02896"/>
    </source>
</evidence>
<dbReference type="InterPro" id="IPR018274">
    <property type="entry name" value="PEP_util_AS"/>
</dbReference>
<keyword evidence="6 14" id="KW-0479">Metal-binding</keyword>
<keyword evidence="5 18" id="KW-0808">Transferase</keyword>
<keyword evidence="9" id="KW-0067">ATP-binding</keyword>
<feature type="domain" description="PEP-utilising enzyme mobile" evidence="15">
    <location>
        <begin position="427"/>
        <end position="508"/>
    </location>
</feature>
<keyword evidence="10 14" id="KW-0460">Magnesium</keyword>
<evidence type="ECO:0000256" key="5">
    <source>
        <dbReference type="ARBA" id="ARBA00022679"/>
    </source>
</evidence>
<dbReference type="GO" id="GO:0046872">
    <property type="term" value="F:metal ion binding"/>
    <property type="evidence" value="ECO:0007669"/>
    <property type="project" value="UniProtKB-KW"/>
</dbReference>
<dbReference type="InterPro" id="IPR000121">
    <property type="entry name" value="PEP_util_C"/>
</dbReference>
<dbReference type="PROSITE" id="PS00370">
    <property type="entry name" value="PEP_ENZYMES_PHOS_SITE"/>
    <property type="match status" value="1"/>
</dbReference>
<dbReference type="AlphaFoldDB" id="A0A9D1AG59"/>
<dbReference type="InterPro" id="IPR040442">
    <property type="entry name" value="Pyrv_kinase-like_dom_sf"/>
</dbReference>
<organism evidence="18 19">
    <name type="scientific">Candidatus Coproplasma stercoripullorum</name>
    <dbReference type="NCBI Taxonomy" id="2840751"/>
    <lineage>
        <taxon>Bacteria</taxon>
        <taxon>Bacillati</taxon>
        <taxon>Bacillota</taxon>
        <taxon>Clostridia</taxon>
        <taxon>Eubacteriales</taxon>
        <taxon>Candidatus Coproplasma</taxon>
    </lineage>
</organism>
<dbReference type="Gene3D" id="1.10.189.10">
    <property type="entry name" value="Pyruvate Phosphate Dikinase, domain 2"/>
    <property type="match status" value="1"/>
</dbReference>
<dbReference type="Proteomes" id="UP000824179">
    <property type="component" value="Unassembled WGS sequence"/>
</dbReference>
<evidence type="ECO:0000259" key="15">
    <source>
        <dbReference type="Pfam" id="PF00391"/>
    </source>
</evidence>
<sequence length="851" mass="93606">MAKKYCYLFTEGNAGMRELLGGKGANLAEMTRIGLPVPQGFTISTEACTQYYEDGRKINPEIQAEIMEYIDKMEKVCGKKFGDKVNPLLVSVRSGARASMPGMMDTILNLGLNEDVVNTIAAKSGNPRWAWDCYRRFIQMFSDVVMEVGKKYFEKLIDKMKEEKGIEYDIDLTADDLKALAHQFKDEYKKQLGKDFPDDPKEQLFEAVKAVFRSWDNPRANVYRMDHDIPYSWGTAVNVQMMAFGNMGNTSGTGVAFTRNPATGEKGLMGEFLVNAQGEDVVAGVRTPRPIQEMATTPGLENAYKEFVKVCDTLEKHYHDMQDMEFTIEDGKLYMLQTRNGKRTAAAAIKIACDLIDEGMITEKEALMQIDAKSLDMLLHPQFDPKALKEADKNNVVGKGIAASPGAAAGTIVFTAEDAVKEGKAGKKVVLVRLETSPEDIEGMKYSQGILTVRGGQTSHAAVVARGMGTCCVSGCGDIKMDEENKQFTLAGKVFKEGDPLSLDGSTGTIYDCLIATVPADPNSGYFGRIMALADKYKALGVRTNADTPHDAKQAAAFGAQGIGLCRTEHMFFDPARIGAFREMICSDTVEEREAALAKIEPMQQADFEGLMEALEGQPVTIRFLDPPLHEFVPTDEADIEALAKAQGKTVAQIKQIISDLHEFNPMMGHRGCRLTVTYPEIAVMQTNAVIKAAIAVQKRHPDWKVVPEIMIPLVGEIKELAYVKKTVVETADKVIKEAGIDLHYEVGTMIEIPRAALTADEIAKEAEFFCFGTNDLTQMTFGFSRDDAGKFLPSYYSAKIYEFDPFAKLDTKGVGKLMEMAVKLGKAERPALHCGICGEHGGDPSSIEFC</sequence>
<feature type="non-terminal residue" evidence="18">
    <location>
        <position position="851"/>
    </location>
</feature>
<dbReference type="Pfam" id="PF01326">
    <property type="entry name" value="PPDK_N"/>
    <property type="match status" value="2"/>
</dbReference>
<evidence type="ECO:0000256" key="10">
    <source>
        <dbReference type="ARBA" id="ARBA00022842"/>
    </source>
</evidence>
<reference evidence="18" key="1">
    <citation type="submission" date="2020-10" db="EMBL/GenBank/DDBJ databases">
        <authorList>
            <person name="Gilroy R."/>
        </authorList>
    </citation>
    <scope>NUCLEOTIDE SEQUENCE</scope>
    <source>
        <strain evidence="18">ChiW25-3613</strain>
    </source>
</reference>
<feature type="binding site" evidence="14">
    <location>
        <position position="776"/>
    </location>
    <ligand>
        <name>Mg(2+)</name>
        <dbReference type="ChEBI" id="CHEBI:18420"/>
    </ligand>
</feature>
<keyword evidence="7" id="KW-0547">Nucleotide-binding</keyword>
<evidence type="ECO:0000313" key="19">
    <source>
        <dbReference type="Proteomes" id="UP000824179"/>
    </source>
</evidence>
<feature type="domain" description="Pyruvate phosphate dikinase AMP/ATP-binding" evidence="16">
    <location>
        <begin position="18"/>
        <end position="289"/>
    </location>
</feature>
<dbReference type="InterPro" id="IPR013815">
    <property type="entry name" value="ATP_grasp_subdomain_1"/>
</dbReference>
<dbReference type="GO" id="GO:0005524">
    <property type="term" value="F:ATP binding"/>
    <property type="evidence" value="ECO:0007669"/>
    <property type="project" value="UniProtKB-KW"/>
</dbReference>
<dbReference type="NCBIfam" id="TIGR01828">
    <property type="entry name" value="pyru_phos_dikin"/>
    <property type="match status" value="1"/>
</dbReference>
<evidence type="ECO:0000256" key="4">
    <source>
        <dbReference type="ARBA" id="ARBA00020138"/>
    </source>
</evidence>
<evidence type="ECO:0000313" key="18">
    <source>
        <dbReference type="EMBL" id="HIR39394.1"/>
    </source>
</evidence>
<evidence type="ECO:0000256" key="2">
    <source>
        <dbReference type="ARBA" id="ARBA00007837"/>
    </source>
</evidence>
<evidence type="ECO:0000256" key="1">
    <source>
        <dbReference type="ARBA" id="ARBA00001946"/>
    </source>
</evidence>
<dbReference type="EC" id="2.7.9.1" evidence="3"/>
<dbReference type="Pfam" id="PF02896">
    <property type="entry name" value="PEP-utilizers_C"/>
    <property type="match status" value="1"/>
</dbReference>
<proteinExistence type="inferred from homology"/>
<gene>
    <name evidence="18" type="ORF">IAB90_03325</name>
</gene>
<dbReference type="InterPro" id="IPR015813">
    <property type="entry name" value="Pyrv/PenolPyrv_kinase-like_dom"/>
</dbReference>
<dbReference type="SUPFAM" id="SSF56059">
    <property type="entry name" value="Glutathione synthetase ATP-binding domain-like"/>
    <property type="match status" value="1"/>
</dbReference>
<feature type="binding site" evidence="13">
    <location>
        <position position="752"/>
    </location>
    <ligand>
        <name>substrate</name>
    </ligand>
</feature>
<dbReference type="InterPro" id="IPR036637">
    <property type="entry name" value="Phosphohistidine_dom_sf"/>
</dbReference>
<dbReference type="Gene3D" id="3.30.1490.20">
    <property type="entry name" value="ATP-grasp fold, A domain"/>
    <property type="match status" value="1"/>
</dbReference>
<dbReference type="PANTHER" id="PTHR22931">
    <property type="entry name" value="PHOSPHOENOLPYRUVATE DIKINASE-RELATED"/>
    <property type="match status" value="1"/>
</dbReference>
<evidence type="ECO:0000256" key="9">
    <source>
        <dbReference type="ARBA" id="ARBA00022840"/>
    </source>
</evidence>
<evidence type="ECO:0000259" key="16">
    <source>
        <dbReference type="Pfam" id="PF01326"/>
    </source>
</evidence>
<name>A0A9D1AG59_9FIRM</name>
<dbReference type="SUPFAM" id="SSF51621">
    <property type="entry name" value="Phosphoenolpyruvate/pyruvate domain"/>
    <property type="match status" value="1"/>
</dbReference>
<dbReference type="EMBL" id="DVHB01000060">
    <property type="protein sequence ID" value="HIR39394.1"/>
    <property type="molecule type" value="Genomic_DNA"/>
</dbReference>
<dbReference type="PIRSF" id="PIRSF000853">
    <property type="entry name" value="PPDK"/>
    <property type="match status" value="1"/>
</dbReference>
<dbReference type="GO" id="GO:0050242">
    <property type="term" value="F:pyruvate, phosphate dikinase activity"/>
    <property type="evidence" value="ECO:0007669"/>
    <property type="project" value="UniProtKB-EC"/>
</dbReference>
<dbReference type="Gene3D" id="1.20.80.30">
    <property type="match status" value="1"/>
</dbReference>
<feature type="domain" description="Pyruvate phosphate dikinase AMP/ATP-binding" evidence="16">
    <location>
        <begin position="304"/>
        <end position="352"/>
    </location>
</feature>
<feature type="binding site" evidence="13">
    <location>
        <position position="776"/>
    </location>
    <ligand>
        <name>substrate</name>
    </ligand>
</feature>
<dbReference type="Pfam" id="PF00391">
    <property type="entry name" value="PEP-utilizers"/>
    <property type="match status" value="1"/>
</dbReference>
<feature type="binding site" evidence="13">
    <location>
        <position position="773"/>
    </location>
    <ligand>
        <name>substrate</name>
    </ligand>
</feature>
<dbReference type="Gene3D" id="3.50.30.10">
    <property type="entry name" value="Phosphohistidine domain"/>
    <property type="match status" value="1"/>
</dbReference>
<protein>
    <recommendedName>
        <fullName evidence="4">Pyruvate, phosphate dikinase</fullName>
        <ecNumber evidence="3">2.7.9.1</ecNumber>
    </recommendedName>
    <alternativeName>
        <fullName evidence="11">Pyruvate, orthophosphate dikinase</fullName>
    </alternativeName>
</protein>
<evidence type="ECO:0000256" key="14">
    <source>
        <dbReference type="PIRSR" id="PIRSR000853-3"/>
    </source>
</evidence>
<evidence type="ECO:0000256" key="12">
    <source>
        <dbReference type="PIRSR" id="PIRSR000853-1"/>
    </source>
</evidence>
<keyword evidence="18" id="KW-0670">Pyruvate</keyword>